<feature type="domain" description="Transposase MuDR plant" evidence="2">
    <location>
        <begin position="289"/>
        <end position="347"/>
    </location>
</feature>
<evidence type="ECO:0000313" key="5">
    <source>
        <dbReference type="Proteomes" id="UP001497516"/>
    </source>
</evidence>
<reference evidence="4 5" key="1">
    <citation type="submission" date="2024-04" db="EMBL/GenBank/DDBJ databases">
        <authorList>
            <person name="Fracassetti M."/>
        </authorList>
    </citation>
    <scope>NUCLEOTIDE SEQUENCE [LARGE SCALE GENOMIC DNA]</scope>
</reference>
<dbReference type="EMBL" id="OZ034815">
    <property type="protein sequence ID" value="CAL1369217.1"/>
    <property type="molecule type" value="Genomic_DNA"/>
</dbReference>
<evidence type="ECO:0000313" key="4">
    <source>
        <dbReference type="EMBL" id="CAL1369217.1"/>
    </source>
</evidence>
<gene>
    <name evidence="4" type="ORF">LTRI10_LOCUS11944</name>
</gene>
<evidence type="ECO:0000259" key="3">
    <source>
        <dbReference type="Pfam" id="PF10551"/>
    </source>
</evidence>
<feature type="compositionally biased region" description="Polar residues" evidence="1">
    <location>
        <begin position="170"/>
        <end position="185"/>
    </location>
</feature>
<organism evidence="4 5">
    <name type="scientific">Linum trigynum</name>
    <dbReference type="NCBI Taxonomy" id="586398"/>
    <lineage>
        <taxon>Eukaryota</taxon>
        <taxon>Viridiplantae</taxon>
        <taxon>Streptophyta</taxon>
        <taxon>Embryophyta</taxon>
        <taxon>Tracheophyta</taxon>
        <taxon>Spermatophyta</taxon>
        <taxon>Magnoliopsida</taxon>
        <taxon>eudicotyledons</taxon>
        <taxon>Gunneridae</taxon>
        <taxon>Pentapetalae</taxon>
        <taxon>rosids</taxon>
        <taxon>fabids</taxon>
        <taxon>Malpighiales</taxon>
        <taxon>Linaceae</taxon>
        <taxon>Linum</taxon>
    </lineage>
</organism>
<evidence type="ECO:0000259" key="2">
    <source>
        <dbReference type="Pfam" id="PF03108"/>
    </source>
</evidence>
<dbReference type="AlphaFoldDB" id="A0AAV2D9A7"/>
<dbReference type="Proteomes" id="UP001497516">
    <property type="component" value="Chromosome 2"/>
</dbReference>
<proteinExistence type="predicted"/>
<sequence length="656" mass="74886">MAFQKFTLGLRWNGYTEETGKGVTYVGGNFQKIKVTTRPLLEDLHKMCTNVTCMDGTRRVDRMVYRYPNRESGSLWHEEYLITTQDEVDAMLEFMRSNNLSKAEMFVYTEPVVGVGGHSGHGQTSGIHGGGELYGDQPYQSYHDPHSYFQYQGQGEGHHQSYEEEVQPDRPNQPQYNFHSGSGSFHNYHYGADEGAFHELDQMEDVMPAPVSDPSDEEGENNVSADSSDPLEGADDSGPESDSANDDEGARDRVPIPYYNHIPDDNWMVDSDMEPPEIPIWGPLTGFMKGQQFGSKKEVCHAIETEAMTRHFEWHTTHSNTKRLIVRCRNHHDGCNVRIRAINSKRHGHWVISRVVNTHICVSSITSQGHRQLKSRVVAAAIKHLIEQEPDLKVKVIIDDIASRYGYMINYKKAWHGKQKALAAVFGDWEESYAFLPRLILALEASNPGTVFSPRYQDEEIQPPEPGNKRHFRRLFWAFKPCIDGFGFCVPVIQVDGTFLTGKYKGTLLIASGADANTQVFPLAFAIVEGENADSYGWFFRQIQQHCTRKTNLTIISDRHAGIRAAILGLDPAWKWSQRCCIRHFKSNWNHHFKRKKLADNLWWIAVAYQEKKFLEKMQKLRELCPEGAQWLDGHDLSMWTFYKDGGTRWGIATTN</sequence>
<dbReference type="InterPro" id="IPR004332">
    <property type="entry name" value="Transposase_MuDR"/>
</dbReference>
<feature type="region of interest" description="Disordered" evidence="1">
    <location>
        <begin position="119"/>
        <end position="190"/>
    </location>
</feature>
<feature type="region of interest" description="Disordered" evidence="1">
    <location>
        <begin position="207"/>
        <end position="256"/>
    </location>
</feature>
<dbReference type="PANTHER" id="PTHR31973">
    <property type="entry name" value="POLYPROTEIN, PUTATIVE-RELATED"/>
    <property type="match status" value="1"/>
</dbReference>
<dbReference type="PANTHER" id="PTHR31973:SF195">
    <property type="entry name" value="MUDR FAMILY TRANSPOSASE"/>
    <property type="match status" value="1"/>
</dbReference>
<evidence type="ECO:0008006" key="6">
    <source>
        <dbReference type="Google" id="ProtNLM"/>
    </source>
</evidence>
<protein>
    <recommendedName>
        <fullName evidence="6">MULE transposase domain-containing protein</fullName>
    </recommendedName>
</protein>
<dbReference type="InterPro" id="IPR018289">
    <property type="entry name" value="MULE_transposase_dom"/>
</dbReference>
<evidence type="ECO:0000256" key="1">
    <source>
        <dbReference type="SAM" id="MobiDB-lite"/>
    </source>
</evidence>
<feature type="domain" description="MULE transposase" evidence="3">
    <location>
        <begin position="492"/>
        <end position="588"/>
    </location>
</feature>
<name>A0AAV2D9A7_9ROSI</name>
<accession>A0AAV2D9A7</accession>
<dbReference type="Pfam" id="PF10551">
    <property type="entry name" value="MULE"/>
    <property type="match status" value="1"/>
</dbReference>
<keyword evidence="5" id="KW-1185">Reference proteome</keyword>
<feature type="compositionally biased region" description="Acidic residues" evidence="1">
    <location>
        <begin position="232"/>
        <end position="247"/>
    </location>
</feature>
<dbReference type="Pfam" id="PF03108">
    <property type="entry name" value="DBD_Tnp_Mut"/>
    <property type="match status" value="1"/>
</dbReference>